<proteinExistence type="predicted"/>
<dbReference type="EMBL" id="GGFL01009699">
    <property type="protein sequence ID" value="MBW73877.1"/>
    <property type="molecule type" value="Transcribed_RNA"/>
</dbReference>
<feature type="chain" id="PRO_5014746916" evidence="1">
    <location>
        <begin position="24"/>
        <end position="67"/>
    </location>
</feature>
<protein>
    <submittedName>
        <fullName evidence="2">Putative secreted protein</fullName>
    </submittedName>
</protein>
<reference evidence="2" key="1">
    <citation type="submission" date="2018-01" db="EMBL/GenBank/DDBJ databases">
        <title>An insight into the sialome of Amazonian anophelines.</title>
        <authorList>
            <person name="Ribeiro J.M."/>
            <person name="Scarpassa V."/>
            <person name="Calvo E."/>
        </authorList>
    </citation>
    <scope>NUCLEOTIDE SEQUENCE</scope>
</reference>
<feature type="signal peptide" evidence="1">
    <location>
        <begin position="1"/>
        <end position="23"/>
    </location>
</feature>
<sequence length="67" mass="7369">MLAPITVALICFWLLLAADCCCGTVTRPRVVSAYCHHLPPFDGGRRSSAQWGLKIKIIFLCFLSSLS</sequence>
<evidence type="ECO:0000313" key="2">
    <source>
        <dbReference type="EMBL" id="MBW73877.1"/>
    </source>
</evidence>
<name>A0A2M4D8L6_ANODA</name>
<evidence type="ECO:0000256" key="1">
    <source>
        <dbReference type="SAM" id="SignalP"/>
    </source>
</evidence>
<organism evidence="2">
    <name type="scientific">Anopheles darlingi</name>
    <name type="common">Mosquito</name>
    <dbReference type="NCBI Taxonomy" id="43151"/>
    <lineage>
        <taxon>Eukaryota</taxon>
        <taxon>Metazoa</taxon>
        <taxon>Ecdysozoa</taxon>
        <taxon>Arthropoda</taxon>
        <taxon>Hexapoda</taxon>
        <taxon>Insecta</taxon>
        <taxon>Pterygota</taxon>
        <taxon>Neoptera</taxon>
        <taxon>Endopterygota</taxon>
        <taxon>Diptera</taxon>
        <taxon>Nematocera</taxon>
        <taxon>Culicoidea</taxon>
        <taxon>Culicidae</taxon>
        <taxon>Anophelinae</taxon>
        <taxon>Anopheles</taxon>
    </lineage>
</organism>
<dbReference type="AlphaFoldDB" id="A0A2M4D8L6"/>
<keyword evidence="1" id="KW-0732">Signal</keyword>
<accession>A0A2M4D8L6</accession>